<feature type="domain" description="Radical SAM core" evidence="7">
    <location>
        <begin position="1"/>
        <end position="230"/>
    </location>
</feature>
<dbReference type="GO" id="GO:0046872">
    <property type="term" value="F:metal ion binding"/>
    <property type="evidence" value="ECO:0007669"/>
    <property type="project" value="UniProtKB-KW"/>
</dbReference>
<dbReference type="InterPro" id="IPR006638">
    <property type="entry name" value="Elp3/MiaA/NifB-like_rSAM"/>
</dbReference>
<proteinExistence type="predicted"/>
<dbReference type="InterPro" id="IPR007197">
    <property type="entry name" value="rSAM"/>
</dbReference>
<dbReference type="EMBL" id="HG917868">
    <property type="protein sequence ID" value="CDM68085.1"/>
    <property type="molecule type" value="Genomic_DNA"/>
</dbReference>
<evidence type="ECO:0000313" key="8">
    <source>
        <dbReference type="EMBL" id="CDM68085.1"/>
    </source>
</evidence>
<dbReference type="SUPFAM" id="SSF102114">
    <property type="entry name" value="Radical SAM enzymes"/>
    <property type="match status" value="1"/>
</dbReference>
<protein>
    <submittedName>
        <fullName evidence="8">Radical SAM domain protein</fullName>
    </submittedName>
</protein>
<dbReference type="InterPro" id="IPR058240">
    <property type="entry name" value="rSAM_sf"/>
</dbReference>
<gene>
    <name evidence="8" type="ORF">CM240_0921</name>
</gene>
<dbReference type="SFLD" id="SFLDG01386">
    <property type="entry name" value="main_SPASM_domain-containing"/>
    <property type="match status" value="1"/>
</dbReference>
<reference evidence="8 9" key="1">
    <citation type="submission" date="2013-11" db="EMBL/GenBank/DDBJ databases">
        <title>Complete genome sequence of Clostridum sp. M2/40.</title>
        <authorList>
            <person name="Wibberg D."/>
            <person name="Puehler A."/>
            <person name="Schlueter A."/>
        </authorList>
    </citation>
    <scope>NUCLEOTIDE SEQUENCE [LARGE SCALE GENOMIC DNA]</scope>
    <source>
        <strain evidence="9">M2/40</strain>
    </source>
</reference>
<dbReference type="GO" id="GO:0003824">
    <property type="term" value="F:catalytic activity"/>
    <property type="evidence" value="ECO:0007669"/>
    <property type="project" value="InterPro"/>
</dbReference>
<dbReference type="Pfam" id="PF13186">
    <property type="entry name" value="SPASM"/>
    <property type="match status" value="1"/>
</dbReference>
<dbReference type="AlphaFoldDB" id="W6SEK1"/>
<comment type="cofactor">
    <cofactor evidence="1">
        <name>[4Fe-4S] cluster</name>
        <dbReference type="ChEBI" id="CHEBI:49883"/>
    </cofactor>
</comment>
<keyword evidence="5" id="KW-0408">Iron</keyword>
<dbReference type="PANTHER" id="PTHR11228:SF7">
    <property type="entry name" value="PQQA PEPTIDE CYCLASE"/>
    <property type="match status" value="1"/>
</dbReference>
<evidence type="ECO:0000259" key="7">
    <source>
        <dbReference type="PROSITE" id="PS51918"/>
    </source>
</evidence>
<name>W6SEK1_9CLOT</name>
<dbReference type="PROSITE" id="PS51918">
    <property type="entry name" value="RADICAL_SAM"/>
    <property type="match status" value="1"/>
</dbReference>
<keyword evidence="2" id="KW-0004">4Fe-4S</keyword>
<dbReference type="RefSeq" id="WP_044036921.1">
    <property type="nucleotide sequence ID" value="NZ_HG917868.1"/>
</dbReference>
<dbReference type="PATRIC" id="fig|1216932.3.peg.907"/>
<dbReference type="InterPro" id="IPR017200">
    <property type="entry name" value="PqqE-like"/>
</dbReference>
<evidence type="ECO:0000256" key="1">
    <source>
        <dbReference type="ARBA" id="ARBA00001966"/>
    </source>
</evidence>
<dbReference type="eggNOG" id="COG0535">
    <property type="taxonomic scope" value="Bacteria"/>
</dbReference>
<sequence length="343" mass="39347">MKNKLVLQWHITSRCNKRCSHCYQEEYSDKEFTTSELLDIGSQYLELLREYNKVYGVKEKGHINITGGEPFIREDIFKILDFFKDNKDEFTFGILTNGSLIDEKVVKKLSEYNPRMVQVSLDGDKDTHDKIRGRGAYEEVLNALKMLNRYKIKGIVSFTANNENYKRISKVIKVARRAKAYKVWSDRMVPIGSGSSGSIRTLSSDEVVDYLSIMRKEKSKFINRYRKTIISMDRSLQFLSGEGSCYKCSAGDGLVIVLENGDVLPCRRLPIKAGNIKEKRLNEIYFNSDVMKEIRNISNKVPKQCEKCSFYDICGGGAKCISYGIYGDYTIADYGCPIKNREL</sequence>
<dbReference type="InterPro" id="IPR023885">
    <property type="entry name" value="4Fe4S-binding_SPASM_dom"/>
</dbReference>
<evidence type="ECO:0000256" key="3">
    <source>
        <dbReference type="ARBA" id="ARBA00022691"/>
    </source>
</evidence>
<evidence type="ECO:0000256" key="6">
    <source>
        <dbReference type="ARBA" id="ARBA00023014"/>
    </source>
</evidence>
<dbReference type="CDD" id="cd01335">
    <property type="entry name" value="Radical_SAM"/>
    <property type="match status" value="1"/>
</dbReference>
<dbReference type="SFLD" id="SFLDG01067">
    <property type="entry name" value="SPASM/twitch_domain_containing"/>
    <property type="match status" value="1"/>
</dbReference>
<dbReference type="Gene3D" id="3.20.20.70">
    <property type="entry name" value="Aldolase class I"/>
    <property type="match status" value="1"/>
</dbReference>
<evidence type="ECO:0000256" key="5">
    <source>
        <dbReference type="ARBA" id="ARBA00023004"/>
    </source>
</evidence>
<keyword evidence="9" id="KW-1185">Reference proteome</keyword>
<evidence type="ECO:0000313" key="9">
    <source>
        <dbReference type="Proteomes" id="UP000019426"/>
    </source>
</evidence>
<keyword evidence="6" id="KW-0411">Iron-sulfur</keyword>
<dbReference type="PIRSF" id="PIRSF037420">
    <property type="entry name" value="PQQ_syn_pqqE"/>
    <property type="match status" value="1"/>
</dbReference>
<dbReference type="GO" id="GO:0051539">
    <property type="term" value="F:4 iron, 4 sulfur cluster binding"/>
    <property type="evidence" value="ECO:0007669"/>
    <property type="project" value="UniProtKB-KW"/>
</dbReference>
<dbReference type="Pfam" id="PF04055">
    <property type="entry name" value="Radical_SAM"/>
    <property type="match status" value="1"/>
</dbReference>
<dbReference type="InterPro" id="IPR013785">
    <property type="entry name" value="Aldolase_TIM"/>
</dbReference>
<dbReference type="OrthoDB" id="7021155at2"/>
<evidence type="ECO:0000256" key="2">
    <source>
        <dbReference type="ARBA" id="ARBA00022485"/>
    </source>
</evidence>
<evidence type="ECO:0000256" key="4">
    <source>
        <dbReference type="ARBA" id="ARBA00022723"/>
    </source>
</evidence>
<dbReference type="SFLD" id="SFLDS00029">
    <property type="entry name" value="Radical_SAM"/>
    <property type="match status" value="1"/>
</dbReference>
<dbReference type="KEGG" id="clt:CM240_0921"/>
<keyword evidence="3" id="KW-0949">S-adenosyl-L-methionine</keyword>
<dbReference type="HOGENOM" id="CLU_009273_4_1_9"/>
<dbReference type="SMART" id="SM00729">
    <property type="entry name" value="Elp3"/>
    <property type="match status" value="1"/>
</dbReference>
<organism evidence="8 9">
    <name type="scientific">Clostridium bornimense</name>
    <dbReference type="NCBI Taxonomy" id="1216932"/>
    <lineage>
        <taxon>Bacteria</taxon>
        <taxon>Bacillati</taxon>
        <taxon>Bacillota</taxon>
        <taxon>Clostridia</taxon>
        <taxon>Eubacteriales</taxon>
        <taxon>Clostridiaceae</taxon>
        <taxon>Clostridium</taxon>
    </lineage>
</organism>
<dbReference type="STRING" id="1216932.CM240_0921"/>
<keyword evidence="4" id="KW-0479">Metal-binding</keyword>
<dbReference type="InterPro" id="IPR050377">
    <property type="entry name" value="Radical_SAM_PqqE_MftC-like"/>
</dbReference>
<dbReference type="NCBIfam" id="TIGR04085">
    <property type="entry name" value="rSAM_more_4Fe4S"/>
    <property type="match status" value="1"/>
</dbReference>
<dbReference type="Proteomes" id="UP000019426">
    <property type="component" value="Chromosome M2/40_rep1"/>
</dbReference>
<accession>W6SEK1</accession>
<dbReference type="PANTHER" id="PTHR11228">
    <property type="entry name" value="RADICAL SAM DOMAIN PROTEIN"/>
    <property type="match status" value="1"/>
</dbReference>